<dbReference type="GO" id="GO:0008716">
    <property type="term" value="F:D-alanine-D-alanine ligase activity"/>
    <property type="evidence" value="ECO:0007669"/>
    <property type="project" value="UniProtKB-UniRule"/>
</dbReference>
<dbReference type="Gene3D" id="3.30.470.20">
    <property type="entry name" value="ATP-grasp fold, B domain"/>
    <property type="match status" value="1"/>
</dbReference>
<dbReference type="PROSITE" id="PS50975">
    <property type="entry name" value="ATP_GRASP"/>
    <property type="match status" value="1"/>
</dbReference>
<keyword evidence="9 10" id="KW-0961">Cell wall biogenesis/degradation</keyword>
<dbReference type="GO" id="GO:0009252">
    <property type="term" value="P:peptidoglycan biosynthetic process"/>
    <property type="evidence" value="ECO:0007669"/>
    <property type="project" value="UniProtKB-UniRule"/>
</dbReference>
<keyword evidence="6 13" id="KW-0067">ATP-binding</keyword>
<dbReference type="PANTHER" id="PTHR23132:SF23">
    <property type="entry name" value="D-ALANINE--D-ALANINE LIGASE B"/>
    <property type="match status" value="1"/>
</dbReference>
<feature type="domain" description="ATP-grasp" evidence="14">
    <location>
        <begin position="105"/>
        <end position="306"/>
    </location>
</feature>
<dbReference type="Proteomes" id="UP000183085">
    <property type="component" value="Unassembled WGS sequence"/>
</dbReference>
<dbReference type="GO" id="GO:0005524">
    <property type="term" value="F:ATP binding"/>
    <property type="evidence" value="ECO:0007669"/>
    <property type="project" value="UniProtKB-UniRule"/>
</dbReference>
<proteinExistence type="inferred from homology"/>
<dbReference type="AlphaFoldDB" id="A0A1J5EA91"/>
<name>A0A1J5EA91_9BACT</name>
<evidence type="ECO:0000256" key="13">
    <source>
        <dbReference type="PROSITE-ProRule" id="PRU00409"/>
    </source>
</evidence>
<dbReference type="Gene3D" id="3.40.50.20">
    <property type="match status" value="1"/>
</dbReference>
<evidence type="ECO:0000256" key="12">
    <source>
        <dbReference type="PIRSR" id="PIRSR039102-3"/>
    </source>
</evidence>
<keyword evidence="12" id="KW-0479">Metal-binding</keyword>
<dbReference type="InterPro" id="IPR000291">
    <property type="entry name" value="D-Ala_lig_Van_CS"/>
</dbReference>
<feature type="active site" evidence="11">
    <location>
        <position position="284"/>
    </location>
</feature>
<protein>
    <recommendedName>
        <fullName evidence="10">D-alanine--D-alanine ligase</fullName>
        <ecNumber evidence="10">6.3.2.4</ecNumber>
    </recommendedName>
    <alternativeName>
        <fullName evidence="10">D-Ala-D-Ala ligase</fullName>
    </alternativeName>
    <alternativeName>
        <fullName evidence="10">D-alanylalanine synthetase</fullName>
    </alternativeName>
</protein>
<evidence type="ECO:0000256" key="10">
    <source>
        <dbReference type="HAMAP-Rule" id="MF_00047"/>
    </source>
</evidence>
<dbReference type="STRING" id="1817895.AUJ95_05395"/>
<dbReference type="SUPFAM" id="SSF56059">
    <property type="entry name" value="Glutathione synthetase ATP-binding domain-like"/>
    <property type="match status" value="1"/>
</dbReference>
<comment type="pathway">
    <text evidence="10">Cell wall biogenesis; peptidoglycan biosynthesis.</text>
</comment>
<dbReference type="Pfam" id="PF07478">
    <property type="entry name" value="Dala_Dala_lig_C"/>
    <property type="match status" value="1"/>
</dbReference>
<dbReference type="UniPathway" id="UPA00219"/>
<keyword evidence="12" id="KW-0464">Manganese</keyword>
<dbReference type="HAMAP" id="MF_00047">
    <property type="entry name" value="Dala_Dala_lig"/>
    <property type="match status" value="1"/>
</dbReference>
<evidence type="ECO:0000256" key="4">
    <source>
        <dbReference type="ARBA" id="ARBA00022598"/>
    </source>
</evidence>
<keyword evidence="8 10" id="KW-0573">Peptidoglycan synthesis</keyword>
<dbReference type="EC" id="6.3.2.4" evidence="10"/>
<keyword evidence="5 13" id="KW-0547">Nucleotide-binding</keyword>
<dbReference type="GO" id="GO:0008360">
    <property type="term" value="P:regulation of cell shape"/>
    <property type="evidence" value="ECO:0007669"/>
    <property type="project" value="UniProtKB-KW"/>
</dbReference>
<evidence type="ECO:0000256" key="9">
    <source>
        <dbReference type="ARBA" id="ARBA00023316"/>
    </source>
</evidence>
<evidence type="ECO:0000256" key="1">
    <source>
        <dbReference type="ARBA" id="ARBA00004496"/>
    </source>
</evidence>
<keyword evidence="7 10" id="KW-0133">Cell shape</keyword>
<keyword evidence="4 10" id="KW-0436">Ligase</keyword>
<gene>
    <name evidence="10" type="primary">ddl</name>
    <name evidence="15" type="ORF">AUJ95_05395</name>
</gene>
<dbReference type="Pfam" id="PF01820">
    <property type="entry name" value="Dala_Dala_lig_N"/>
    <property type="match status" value="1"/>
</dbReference>
<dbReference type="PIRSF" id="PIRSF039102">
    <property type="entry name" value="Ddl/VanB"/>
    <property type="match status" value="1"/>
</dbReference>
<dbReference type="SUPFAM" id="SSF52440">
    <property type="entry name" value="PreATP-grasp domain"/>
    <property type="match status" value="1"/>
</dbReference>
<keyword evidence="12" id="KW-0460">Magnesium</keyword>
<dbReference type="NCBIfam" id="TIGR01205">
    <property type="entry name" value="D_ala_D_alaTIGR"/>
    <property type="match status" value="1"/>
</dbReference>
<evidence type="ECO:0000256" key="5">
    <source>
        <dbReference type="ARBA" id="ARBA00022741"/>
    </source>
</evidence>
<dbReference type="GO" id="GO:0046872">
    <property type="term" value="F:metal ion binding"/>
    <property type="evidence" value="ECO:0007669"/>
    <property type="project" value="UniProtKB-KW"/>
</dbReference>
<comment type="caution">
    <text evidence="15">The sequence shown here is derived from an EMBL/GenBank/DDBJ whole genome shotgun (WGS) entry which is preliminary data.</text>
</comment>
<comment type="cofactor">
    <cofactor evidence="12">
        <name>Mg(2+)</name>
        <dbReference type="ChEBI" id="CHEBI:18420"/>
    </cofactor>
    <cofactor evidence="12">
        <name>Mn(2+)</name>
        <dbReference type="ChEBI" id="CHEBI:29035"/>
    </cofactor>
    <text evidence="12">Binds 2 magnesium or manganese ions per subunit.</text>
</comment>
<comment type="function">
    <text evidence="10">Cell wall formation.</text>
</comment>
<dbReference type="InterPro" id="IPR011127">
    <property type="entry name" value="Dala_Dala_lig_N"/>
</dbReference>
<sequence>MREYFLHKKIGVLAGGISSEREVSLRSGNNVLDSLKRQGFKAFIMDPADNNFIEQINEMDVAFIALHGGYGEDGGIAGLLEVMGIPYTGSGVLASALAMNKVASKRIFREQGIPTPDYACLPLTDGYGYEDLIRKLGLPLIAKPVLEGSSIGVTIIKDESRIQSIITGLMDEHRDVFVEKYIHGQSVTVGILGKGSSLRALPVLELATKNEFYDYEAKYTSGMTEFIIPARLDADIYKCVCQTAIKAHLILGCEGFSRIDMIVSYEGIPYIHDVNTVPGLTNLSDLPACAAADGMSYDDLIFEMLCSAYYRIKYATT</sequence>
<evidence type="ECO:0000256" key="2">
    <source>
        <dbReference type="ARBA" id="ARBA00010871"/>
    </source>
</evidence>
<dbReference type="PANTHER" id="PTHR23132">
    <property type="entry name" value="D-ALANINE--D-ALANINE LIGASE"/>
    <property type="match status" value="1"/>
</dbReference>
<comment type="catalytic activity">
    <reaction evidence="10">
        <text>2 D-alanine + ATP = D-alanyl-D-alanine + ADP + phosphate + H(+)</text>
        <dbReference type="Rhea" id="RHEA:11224"/>
        <dbReference type="ChEBI" id="CHEBI:15378"/>
        <dbReference type="ChEBI" id="CHEBI:30616"/>
        <dbReference type="ChEBI" id="CHEBI:43474"/>
        <dbReference type="ChEBI" id="CHEBI:57416"/>
        <dbReference type="ChEBI" id="CHEBI:57822"/>
        <dbReference type="ChEBI" id="CHEBI:456216"/>
        <dbReference type="EC" id="6.3.2.4"/>
    </reaction>
</comment>
<dbReference type="GO" id="GO:0005737">
    <property type="term" value="C:cytoplasm"/>
    <property type="evidence" value="ECO:0007669"/>
    <property type="project" value="UniProtKB-SubCell"/>
</dbReference>
<dbReference type="Gene3D" id="3.30.1490.20">
    <property type="entry name" value="ATP-grasp fold, A domain"/>
    <property type="match status" value="1"/>
</dbReference>
<evidence type="ECO:0000259" key="14">
    <source>
        <dbReference type="PROSITE" id="PS50975"/>
    </source>
</evidence>
<comment type="similarity">
    <text evidence="2 10">Belongs to the D-alanine--D-alanine ligase family.</text>
</comment>
<feature type="binding site" evidence="12">
    <location>
        <position position="260"/>
    </location>
    <ligand>
        <name>Mg(2+)</name>
        <dbReference type="ChEBI" id="CHEBI:18420"/>
        <label>1</label>
    </ligand>
</feature>
<evidence type="ECO:0000313" key="15">
    <source>
        <dbReference type="EMBL" id="OIP39600.1"/>
    </source>
</evidence>
<feature type="binding site" evidence="12">
    <location>
        <position position="275"/>
    </location>
    <ligand>
        <name>Mg(2+)</name>
        <dbReference type="ChEBI" id="CHEBI:18420"/>
        <label>2</label>
    </ligand>
</feature>
<dbReference type="InterPro" id="IPR013815">
    <property type="entry name" value="ATP_grasp_subdomain_1"/>
</dbReference>
<dbReference type="PROSITE" id="PS00843">
    <property type="entry name" value="DALA_DALA_LIGASE_1"/>
    <property type="match status" value="1"/>
</dbReference>
<organism evidence="15 16">
    <name type="scientific">Candidatus Desantisbacteria bacterium CG2_30_40_21</name>
    <dbReference type="NCBI Taxonomy" id="1817895"/>
    <lineage>
        <taxon>Bacteria</taxon>
        <taxon>Candidatus Desantisiibacteriota</taxon>
    </lineage>
</organism>
<evidence type="ECO:0000256" key="7">
    <source>
        <dbReference type="ARBA" id="ARBA00022960"/>
    </source>
</evidence>
<accession>A0A1J5EA91</accession>
<evidence type="ECO:0000313" key="16">
    <source>
        <dbReference type="Proteomes" id="UP000183085"/>
    </source>
</evidence>
<dbReference type="InterPro" id="IPR016185">
    <property type="entry name" value="PreATP-grasp_dom_sf"/>
</dbReference>
<dbReference type="GO" id="GO:0071555">
    <property type="term" value="P:cell wall organization"/>
    <property type="evidence" value="ECO:0007669"/>
    <property type="project" value="UniProtKB-KW"/>
</dbReference>
<keyword evidence="3 10" id="KW-0963">Cytoplasm</keyword>
<dbReference type="InterPro" id="IPR011095">
    <property type="entry name" value="Dala_Dala_lig_C"/>
</dbReference>
<evidence type="ECO:0000256" key="6">
    <source>
        <dbReference type="ARBA" id="ARBA00022840"/>
    </source>
</evidence>
<dbReference type="EMBL" id="MNYI01000143">
    <property type="protein sequence ID" value="OIP39600.1"/>
    <property type="molecule type" value="Genomic_DNA"/>
</dbReference>
<comment type="subcellular location">
    <subcellularLocation>
        <location evidence="1 10">Cytoplasm</location>
    </subcellularLocation>
</comment>
<reference evidence="15 16" key="1">
    <citation type="journal article" date="2016" name="Environ. Microbiol.">
        <title>Genomic resolution of a cold subsurface aquifer community provides metabolic insights for novel microbes adapted to high CO concentrations.</title>
        <authorList>
            <person name="Probst A.J."/>
            <person name="Castelle C.J."/>
            <person name="Singh A."/>
            <person name="Brown C.T."/>
            <person name="Anantharaman K."/>
            <person name="Sharon I."/>
            <person name="Hug L.A."/>
            <person name="Burstein D."/>
            <person name="Emerson J.B."/>
            <person name="Thomas B.C."/>
            <person name="Banfield J.F."/>
        </authorList>
    </citation>
    <scope>NUCLEOTIDE SEQUENCE [LARGE SCALE GENOMIC DNA]</scope>
    <source>
        <strain evidence="15">CG2_30_40_21</strain>
    </source>
</reference>
<feature type="active site" evidence="11">
    <location>
        <position position="20"/>
    </location>
</feature>
<evidence type="ECO:0000256" key="3">
    <source>
        <dbReference type="ARBA" id="ARBA00022490"/>
    </source>
</evidence>
<feature type="active site" evidence="11">
    <location>
        <position position="149"/>
    </location>
</feature>
<evidence type="ECO:0000256" key="8">
    <source>
        <dbReference type="ARBA" id="ARBA00022984"/>
    </source>
</evidence>
<dbReference type="InterPro" id="IPR005905">
    <property type="entry name" value="D_ala_D_ala"/>
</dbReference>
<dbReference type="InterPro" id="IPR011761">
    <property type="entry name" value="ATP-grasp"/>
</dbReference>
<evidence type="ECO:0000256" key="11">
    <source>
        <dbReference type="PIRSR" id="PIRSR039102-1"/>
    </source>
</evidence>
<dbReference type="NCBIfam" id="NF002378">
    <property type="entry name" value="PRK01372.1"/>
    <property type="match status" value="1"/>
</dbReference>